<evidence type="ECO:0000256" key="2">
    <source>
        <dbReference type="ARBA" id="ARBA00022676"/>
    </source>
</evidence>
<evidence type="ECO:0000313" key="6">
    <source>
        <dbReference type="Proteomes" id="UP001161423"/>
    </source>
</evidence>
<protein>
    <recommendedName>
        <fullName evidence="4">Glycosyltransferase 2-like domain-containing protein</fullName>
    </recommendedName>
</protein>
<name>A0ABQ5TVQ1_9GAMM</name>
<dbReference type="PANTHER" id="PTHR43685:SF5">
    <property type="entry name" value="GLYCOSYLTRANSFERASE EPSE-RELATED"/>
    <property type="match status" value="1"/>
</dbReference>
<comment type="similarity">
    <text evidence="1">Belongs to the glycosyltransferase 2 family.</text>
</comment>
<comment type="caution">
    <text evidence="5">The sequence shown here is derived from an EMBL/GenBank/DDBJ whole genome shotgun (WGS) entry which is preliminary data.</text>
</comment>
<dbReference type="InterPro" id="IPR050834">
    <property type="entry name" value="Glycosyltransf_2"/>
</dbReference>
<keyword evidence="2" id="KW-0328">Glycosyltransferase</keyword>
<evidence type="ECO:0000256" key="3">
    <source>
        <dbReference type="ARBA" id="ARBA00022679"/>
    </source>
</evidence>
<feature type="domain" description="Glycosyltransferase 2-like" evidence="4">
    <location>
        <begin position="9"/>
        <end position="167"/>
    </location>
</feature>
<gene>
    <name evidence="5" type="ORF">GCM10007891_16720</name>
</gene>
<reference evidence="5" key="2">
    <citation type="submission" date="2023-01" db="EMBL/GenBank/DDBJ databases">
        <title>Draft genome sequence of Methylophaga thalassica strain NBRC 102424.</title>
        <authorList>
            <person name="Sun Q."/>
            <person name="Mori K."/>
        </authorList>
    </citation>
    <scope>NUCLEOTIDE SEQUENCE</scope>
    <source>
        <strain evidence="5">NBRC 102424</strain>
    </source>
</reference>
<evidence type="ECO:0000313" key="5">
    <source>
        <dbReference type="EMBL" id="GLP99818.1"/>
    </source>
</evidence>
<dbReference type="InterPro" id="IPR001173">
    <property type="entry name" value="Glyco_trans_2-like"/>
</dbReference>
<dbReference type="PANTHER" id="PTHR43685">
    <property type="entry name" value="GLYCOSYLTRANSFERASE"/>
    <property type="match status" value="1"/>
</dbReference>
<keyword evidence="3" id="KW-0808">Transferase</keyword>
<evidence type="ECO:0000259" key="4">
    <source>
        <dbReference type="Pfam" id="PF00535"/>
    </source>
</evidence>
<reference evidence="5" key="1">
    <citation type="journal article" date="2014" name="Int. J. Syst. Evol. Microbiol.">
        <title>Complete genome of a new Firmicutes species belonging to the dominant human colonic microbiota ('Ruminococcus bicirculans') reveals two chromosomes and a selective capacity to utilize plant glucans.</title>
        <authorList>
            <consortium name="NISC Comparative Sequencing Program"/>
            <person name="Wegmann U."/>
            <person name="Louis P."/>
            <person name="Goesmann A."/>
            <person name="Henrissat B."/>
            <person name="Duncan S.H."/>
            <person name="Flint H.J."/>
        </authorList>
    </citation>
    <scope>NUCLEOTIDE SEQUENCE</scope>
    <source>
        <strain evidence="5">NBRC 102424</strain>
    </source>
</reference>
<evidence type="ECO:0000256" key="1">
    <source>
        <dbReference type="ARBA" id="ARBA00006739"/>
    </source>
</evidence>
<dbReference type="InterPro" id="IPR029044">
    <property type="entry name" value="Nucleotide-diphossugar_trans"/>
</dbReference>
<dbReference type="Pfam" id="PF00535">
    <property type="entry name" value="Glycos_transf_2"/>
    <property type="match status" value="1"/>
</dbReference>
<dbReference type="RefSeq" id="WP_284723054.1">
    <property type="nucleotide sequence ID" value="NZ_BSND01000005.1"/>
</dbReference>
<dbReference type="Proteomes" id="UP001161423">
    <property type="component" value="Unassembled WGS sequence"/>
</dbReference>
<dbReference type="SUPFAM" id="SSF53448">
    <property type="entry name" value="Nucleotide-diphospho-sugar transferases"/>
    <property type="match status" value="1"/>
</dbReference>
<organism evidence="5 6">
    <name type="scientific">Methylophaga thalassica</name>
    <dbReference type="NCBI Taxonomy" id="40223"/>
    <lineage>
        <taxon>Bacteria</taxon>
        <taxon>Pseudomonadati</taxon>
        <taxon>Pseudomonadota</taxon>
        <taxon>Gammaproteobacteria</taxon>
        <taxon>Thiotrichales</taxon>
        <taxon>Piscirickettsiaceae</taxon>
        <taxon>Methylophaga</taxon>
    </lineage>
</organism>
<dbReference type="EMBL" id="BSND01000005">
    <property type="protein sequence ID" value="GLP99818.1"/>
    <property type="molecule type" value="Genomic_DNA"/>
</dbReference>
<sequence>MMNVLPKVSVVMAVYNGGEYLKLAIESILEQSFTDFEFIIINDGSTDSTPNVLTEYAHRDRRIRIISRENKGLVASLNEGISEARAPLIARMDADDIALPHRLFEQLNYLEKNPNVVCIGTAQIIIDDDGDELTTLKVPTDNDKIQRLLLSGHCPLEHPSVMYRTESVNQVGGYRKEYETAEDYDLWLRLSEVGEFANINKPLLKYRYLNSSISASNQQKQKNLTMRACNEAWRRRGIEGQFSATEEWRATSSISSQHRFALKFGWWAFNYNNKKAAIKYAKRSIRLKPFAFEGWNLLLNAFIKLKGSHE</sequence>
<accession>A0ABQ5TVQ1</accession>
<proteinExistence type="inferred from homology"/>
<dbReference type="Gene3D" id="3.90.550.10">
    <property type="entry name" value="Spore Coat Polysaccharide Biosynthesis Protein SpsA, Chain A"/>
    <property type="match status" value="1"/>
</dbReference>
<keyword evidence="6" id="KW-1185">Reference proteome</keyword>